<protein>
    <submittedName>
        <fullName evidence="10">Sodium/proton antiporter (CPA1 family)</fullName>
    </submittedName>
</protein>
<feature type="transmembrane region" description="Helical" evidence="8">
    <location>
        <begin position="363"/>
        <end position="383"/>
    </location>
</feature>
<keyword evidence="5 8" id="KW-1133">Transmembrane helix</keyword>
<dbReference type="Pfam" id="PF00999">
    <property type="entry name" value="Na_H_Exchanger"/>
    <property type="match status" value="1"/>
</dbReference>
<dbReference type="GO" id="GO:0005886">
    <property type="term" value="C:plasma membrane"/>
    <property type="evidence" value="ECO:0007669"/>
    <property type="project" value="UniProtKB-SubCell"/>
</dbReference>
<gene>
    <name evidence="10" type="ORF">FBY41_3342</name>
</gene>
<feature type="domain" description="Cation/H+ exchanger transmembrane" evidence="9">
    <location>
        <begin position="9"/>
        <end position="385"/>
    </location>
</feature>
<organism evidence="10 11">
    <name type="scientific">Humibacillus xanthopallidus</name>
    <dbReference type="NCBI Taxonomy" id="412689"/>
    <lineage>
        <taxon>Bacteria</taxon>
        <taxon>Bacillati</taxon>
        <taxon>Actinomycetota</taxon>
        <taxon>Actinomycetes</taxon>
        <taxon>Micrococcales</taxon>
        <taxon>Intrasporangiaceae</taxon>
        <taxon>Humibacillus</taxon>
    </lineage>
</organism>
<evidence type="ECO:0000313" key="11">
    <source>
        <dbReference type="Proteomes" id="UP000316747"/>
    </source>
</evidence>
<feature type="transmembrane region" description="Helical" evidence="8">
    <location>
        <begin position="159"/>
        <end position="176"/>
    </location>
</feature>
<proteinExistence type="predicted"/>
<dbReference type="EMBL" id="VFPM01000003">
    <property type="protein sequence ID" value="TQM57986.1"/>
    <property type="molecule type" value="Genomic_DNA"/>
</dbReference>
<dbReference type="RefSeq" id="WP_141845381.1">
    <property type="nucleotide sequence ID" value="NZ_VFPM01000003.1"/>
</dbReference>
<evidence type="ECO:0000256" key="2">
    <source>
        <dbReference type="ARBA" id="ARBA00022448"/>
    </source>
</evidence>
<evidence type="ECO:0000256" key="5">
    <source>
        <dbReference type="ARBA" id="ARBA00022989"/>
    </source>
</evidence>
<dbReference type="InterPro" id="IPR006153">
    <property type="entry name" value="Cation/H_exchanger_TM"/>
</dbReference>
<feature type="transmembrane region" description="Helical" evidence="8">
    <location>
        <begin position="188"/>
        <end position="209"/>
    </location>
</feature>
<dbReference type="PANTHER" id="PTHR32507">
    <property type="entry name" value="NA(+)/H(+) ANTIPORTER 1"/>
    <property type="match status" value="1"/>
</dbReference>
<comment type="subcellular location">
    <subcellularLocation>
        <location evidence="1">Cell membrane</location>
        <topology evidence="1">Multi-pass membrane protein</topology>
    </subcellularLocation>
</comment>
<keyword evidence="4 8" id="KW-0812">Transmembrane</keyword>
<dbReference type="AlphaFoldDB" id="A0A543HI32"/>
<keyword evidence="2" id="KW-0813">Transport</keyword>
<keyword evidence="7 8" id="KW-0472">Membrane</keyword>
<feature type="transmembrane region" description="Helical" evidence="8">
    <location>
        <begin position="274"/>
        <end position="295"/>
    </location>
</feature>
<evidence type="ECO:0000256" key="3">
    <source>
        <dbReference type="ARBA" id="ARBA00022449"/>
    </source>
</evidence>
<feature type="transmembrane region" description="Helical" evidence="8">
    <location>
        <begin position="28"/>
        <end position="47"/>
    </location>
</feature>
<comment type="caution">
    <text evidence="10">The sequence shown here is derived from an EMBL/GenBank/DDBJ whole genome shotgun (WGS) entry which is preliminary data.</text>
</comment>
<evidence type="ECO:0000256" key="6">
    <source>
        <dbReference type="ARBA" id="ARBA00023065"/>
    </source>
</evidence>
<feature type="transmembrane region" description="Helical" evidence="8">
    <location>
        <begin position="53"/>
        <end position="69"/>
    </location>
</feature>
<dbReference type="GO" id="GO:0015297">
    <property type="term" value="F:antiporter activity"/>
    <property type="evidence" value="ECO:0007669"/>
    <property type="project" value="UniProtKB-KW"/>
</dbReference>
<dbReference type="PANTHER" id="PTHR32507:SF8">
    <property type="entry name" value="CNH1P"/>
    <property type="match status" value="1"/>
</dbReference>
<feature type="transmembrane region" description="Helical" evidence="8">
    <location>
        <begin position="301"/>
        <end position="320"/>
    </location>
</feature>
<feature type="transmembrane region" description="Helical" evidence="8">
    <location>
        <begin position="116"/>
        <end position="138"/>
    </location>
</feature>
<sequence>MNTSALVIVAATLFGWGLVSKRLARADLTAPIVFIAVGAALAWVGVVEGPEEPAALTPLLEITLVWVLFSDAARLPMRELRPDVGRYLRLLGVGLPLTVLLGWALAAWFWPGLGLWLALFVGAALAPTDAALGIPVVTNPVVPSRIRQLITVESGLNDGIATPIVMVAIAGAAAAAGLEGDEGAGRALVQLALGVVIGAAVGAAGGWLLRLARRHDLAAEDFTGIAVLALGLLAYAASLAFDGNGFVAAFCGGLAFGACAGRRGPEELVFLEQAGALVSSLVWLAFGAIAVPIMLERVDPLMLLYAALSLTVVRMLPVALSLLGSGLDRRTVLFVGWFGPRGLASLVFALLALESLGPVSDEAVAIVTVTVLVSVLAHGLSAAPLAGRYGRAATAAGPEPGGPVDVIELRPAAAALHRANRMSDETSPGLRD</sequence>
<evidence type="ECO:0000256" key="8">
    <source>
        <dbReference type="SAM" id="Phobius"/>
    </source>
</evidence>
<feature type="transmembrane region" description="Helical" evidence="8">
    <location>
        <begin position="246"/>
        <end position="262"/>
    </location>
</feature>
<feature type="transmembrane region" description="Helical" evidence="8">
    <location>
        <begin position="221"/>
        <end position="240"/>
    </location>
</feature>
<evidence type="ECO:0000256" key="4">
    <source>
        <dbReference type="ARBA" id="ARBA00022692"/>
    </source>
</evidence>
<accession>A0A543HI32</accession>
<evidence type="ECO:0000313" key="10">
    <source>
        <dbReference type="EMBL" id="TQM57986.1"/>
    </source>
</evidence>
<evidence type="ECO:0000259" key="9">
    <source>
        <dbReference type="Pfam" id="PF00999"/>
    </source>
</evidence>
<reference evidence="10 11" key="1">
    <citation type="submission" date="2019-06" db="EMBL/GenBank/DDBJ databases">
        <title>Genome sequencing of plant associated microbes to promote plant fitness in Sorghum bicolor and Oryza sativa.</title>
        <authorList>
            <person name="Coleman-Derr D."/>
        </authorList>
    </citation>
    <scope>NUCLEOTIDE SEQUENCE [LARGE SCALE GENOMIC DNA]</scope>
    <source>
        <strain evidence="10 11">KV-663</strain>
    </source>
</reference>
<keyword evidence="6" id="KW-0406">Ion transport</keyword>
<keyword evidence="11" id="KW-1185">Reference proteome</keyword>
<evidence type="ECO:0000256" key="7">
    <source>
        <dbReference type="ARBA" id="ARBA00023136"/>
    </source>
</evidence>
<dbReference type="Proteomes" id="UP000316747">
    <property type="component" value="Unassembled WGS sequence"/>
</dbReference>
<keyword evidence="3" id="KW-0050">Antiport</keyword>
<evidence type="ECO:0000256" key="1">
    <source>
        <dbReference type="ARBA" id="ARBA00004651"/>
    </source>
</evidence>
<feature type="transmembrane region" description="Helical" evidence="8">
    <location>
        <begin position="90"/>
        <end position="110"/>
    </location>
</feature>
<dbReference type="GO" id="GO:1902600">
    <property type="term" value="P:proton transmembrane transport"/>
    <property type="evidence" value="ECO:0007669"/>
    <property type="project" value="InterPro"/>
</dbReference>
<name>A0A543HI32_9MICO</name>
<feature type="transmembrane region" description="Helical" evidence="8">
    <location>
        <begin position="332"/>
        <end position="351"/>
    </location>
</feature>
<dbReference type="OrthoDB" id="4174405at2"/>